<protein>
    <submittedName>
        <fullName evidence="3">Uncharacterized protein</fullName>
    </submittedName>
</protein>
<evidence type="ECO:0000313" key="4">
    <source>
        <dbReference type="Proteomes" id="UP000694423"/>
    </source>
</evidence>
<keyword evidence="4" id="KW-1185">Reference proteome</keyword>
<evidence type="ECO:0000256" key="1">
    <source>
        <dbReference type="SAM" id="MobiDB-lite"/>
    </source>
</evidence>
<name>A0A8C4KPS3_DRONO</name>
<evidence type="ECO:0000313" key="3">
    <source>
        <dbReference type="Ensembl" id="ENSDNVP00000027447.1"/>
    </source>
</evidence>
<feature type="region of interest" description="Disordered" evidence="1">
    <location>
        <begin position="41"/>
        <end position="60"/>
    </location>
</feature>
<proteinExistence type="predicted"/>
<keyword evidence="2" id="KW-0732">Signal</keyword>
<accession>A0A8C4KPS3</accession>
<reference evidence="3" key="1">
    <citation type="submission" date="2025-08" db="UniProtKB">
        <authorList>
            <consortium name="Ensembl"/>
        </authorList>
    </citation>
    <scope>IDENTIFICATION</scope>
</reference>
<dbReference type="Pfam" id="PF09803">
    <property type="entry name" value="Pet100"/>
    <property type="match status" value="1"/>
</dbReference>
<dbReference type="GO" id="GO:0005739">
    <property type="term" value="C:mitochondrion"/>
    <property type="evidence" value="ECO:0007669"/>
    <property type="project" value="InterPro"/>
</dbReference>
<organism evidence="3 4">
    <name type="scientific">Dromaius novaehollandiae</name>
    <name type="common">Emu</name>
    <dbReference type="NCBI Taxonomy" id="8790"/>
    <lineage>
        <taxon>Eukaryota</taxon>
        <taxon>Metazoa</taxon>
        <taxon>Chordata</taxon>
        <taxon>Craniata</taxon>
        <taxon>Vertebrata</taxon>
        <taxon>Euteleostomi</taxon>
        <taxon>Archelosauria</taxon>
        <taxon>Archosauria</taxon>
        <taxon>Dinosauria</taxon>
        <taxon>Saurischia</taxon>
        <taxon>Theropoda</taxon>
        <taxon>Coelurosauria</taxon>
        <taxon>Aves</taxon>
        <taxon>Palaeognathae</taxon>
        <taxon>Casuariiformes</taxon>
        <taxon>Dromaiidae</taxon>
        <taxon>Dromaius</taxon>
    </lineage>
</organism>
<dbReference type="Ensembl" id="ENSDNVT00000033130.1">
    <property type="protein sequence ID" value="ENSDNVP00000027447.1"/>
    <property type="gene ID" value="ENSDNVG00000019060.1"/>
</dbReference>
<dbReference type="InterPro" id="IPR018625">
    <property type="entry name" value="Pet100"/>
</dbReference>
<reference evidence="3" key="2">
    <citation type="submission" date="2025-09" db="UniProtKB">
        <authorList>
            <consortium name="Ensembl"/>
        </authorList>
    </citation>
    <scope>IDENTIFICATION</scope>
</reference>
<feature type="chain" id="PRO_5034154499" evidence="2">
    <location>
        <begin position="21"/>
        <end position="97"/>
    </location>
</feature>
<sequence>WGVTLETPCMLLYLSFPVTMFWVSNQAGYFEEHVVRRKVGARTPGPLPRGRGGEGRVPGARDKWTCRDIIMVPSHHRRGHVGDSRDMWTRPDIITVT</sequence>
<dbReference type="AlphaFoldDB" id="A0A8C4KPS3"/>
<dbReference type="GO" id="GO:0033617">
    <property type="term" value="P:mitochondrial respiratory chain complex IV assembly"/>
    <property type="evidence" value="ECO:0007669"/>
    <property type="project" value="InterPro"/>
</dbReference>
<feature type="compositionally biased region" description="Basic and acidic residues" evidence="1">
    <location>
        <begin position="51"/>
        <end position="60"/>
    </location>
</feature>
<feature type="signal peptide" evidence="2">
    <location>
        <begin position="1"/>
        <end position="20"/>
    </location>
</feature>
<dbReference type="Proteomes" id="UP000694423">
    <property type="component" value="Unplaced"/>
</dbReference>
<evidence type="ECO:0000256" key="2">
    <source>
        <dbReference type="SAM" id="SignalP"/>
    </source>
</evidence>